<evidence type="ECO:0000313" key="2">
    <source>
        <dbReference type="EMBL" id="WDH77174.1"/>
    </source>
</evidence>
<dbReference type="Proteomes" id="UP001213680">
    <property type="component" value="Chromosome"/>
</dbReference>
<feature type="domain" description="RNase H type-1" evidence="1">
    <location>
        <begin position="6"/>
        <end position="123"/>
    </location>
</feature>
<accession>A0ABY7X4Z7</accession>
<evidence type="ECO:0000313" key="3">
    <source>
        <dbReference type="Proteomes" id="UP001213680"/>
    </source>
</evidence>
<dbReference type="SUPFAM" id="SSF53098">
    <property type="entry name" value="Ribonuclease H-like"/>
    <property type="match status" value="1"/>
</dbReference>
<dbReference type="Gene3D" id="3.30.420.10">
    <property type="entry name" value="Ribonuclease H-like superfamily/Ribonuclease H"/>
    <property type="match status" value="1"/>
</dbReference>
<dbReference type="RefSeq" id="WP_274357618.1">
    <property type="nucleotide sequence ID" value="NZ_CP118099.1"/>
</dbReference>
<organism evidence="2 3">
    <name type="scientific">Exiguobacterium marinum</name>
    <dbReference type="NCBI Taxonomy" id="273528"/>
    <lineage>
        <taxon>Bacteria</taxon>
        <taxon>Bacillati</taxon>
        <taxon>Bacillota</taxon>
        <taxon>Bacilli</taxon>
        <taxon>Bacillales</taxon>
        <taxon>Bacillales Family XII. Incertae Sedis</taxon>
        <taxon>Exiguobacterium</taxon>
    </lineage>
</organism>
<proteinExistence type="predicted"/>
<keyword evidence="3" id="KW-1185">Reference proteome</keyword>
<sequence length="130" mass="14542">MVHIYFDAATNQTTGENGIGVWIKSSDGTVSTFKQRELGLSSVHAELAACAYALEKAHLMQEETSFMLYSDADVVVRALEQRFMKDDSAKPLFLRALIAYDELPTIFLKWIPRVENRADLIAREALNGTS</sequence>
<dbReference type="EMBL" id="CP118099">
    <property type="protein sequence ID" value="WDH77174.1"/>
    <property type="molecule type" value="Genomic_DNA"/>
</dbReference>
<dbReference type="InterPro" id="IPR036397">
    <property type="entry name" value="RNaseH_sf"/>
</dbReference>
<dbReference type="Pfam" id="PF13456">
    <property type="entry name" value="RVT_3"/>
    <property type="match status" value="1"/>
</dbReference>
<gene>
    <name evidence="2" type="ORF">PTI97_06560</name>
</gene>
<protein>
    <submittedName>
        <fullName evidence="2">Reverse transcriptase-like protein</fullName>
    </submittedName>
</protein>
<name>A0ABY7X4Z7_9BACL</name>
<dbReference type="InterPro" id="IPR002156">
    <property type="entry name" value="RNaseH_domain"/>
</dbReference>
<dbReference type="InterPro" id="IPR012337">
    <property type="entry name" value="RNaseH-like_sf"/>
</dbReference>
<evidence type="ECO:0000259" key="1">
    <source>
        <dbReference type="Pfam" id="PF13456"/>
    </source>
</evidence>
<reference evidence="2 3" key="1">
    <citation type="submission" date="2023-02" db="EMBL/GenBank/DDBJ databases">
        <title>A bacterium isolated from plastisphere.</title>
        <authorList>
            <person name="Sun Y."/>
        </authorList>
    </citation>
    <scope>NUCLEOTIDE SEQUENCE [LARGE SCALE GENOMIC DNA]</scope>
    <source>
        <strain evidence="3">a-1</strain>
    </source>
</reference>